<name>A0A921FQI8_9MICC</name>
<dbReference type="Proteomes" id="UP000703315">
    <property type="component" value="Unassembled WGS sequence"/>
</dbReference>
<organism evidence="2 3">
    <name type="scientific">Enteractinococcus helveticum</name>
    <dbReference type="NCBI Taxonomy" id="1837282"/>
    <lineage>
        <taxon>Bacteria</taxon>
        <taxon>Bacillati</taxon>
        <taxon>Actinomycetota</taxon>
        <taxon>Actinomycetes</taxon>
        <taxon>Micrococcales</taxon>
        <taxon>Micrococcaceae</taxon>
    </lineage>
</organism>
<dbReference type="Gene3D" id="3.40.630.30">
    <property type="match status" value="1"/>
</dbReference>
<proteinExistence type="predicted"/>
<comment type="caution">
    <text evidence="2">The sequence shown here is derived from an EMBL/GenBank/DDBJ whole genome shotgun (WGS) entry which is preliminary data.</text>
</comment>
<evidence type="ECO:0000313" key="2">
    <source>
        <dbReference type="EMBL" id="HJF15627.1"/>
    </source>
</evidence>
<dbReference type="Pfam" id="PF14542">
    <property type="entry name" value="Acetyltransf_CG"/>
    <property type="match status" value="1"/>
</dbReference>
<dbReference type="SUPFAM" id="SSF55729">
    <property type="entry name" value="Acyl-CoA N-acyltransferases (Nat)"/>
    <property type="match status" value="1"/>
</dbReference>
<gene>
    <name evidence="2" type="ORF">K8V32_12675</name>
</gene>
<reference evidence="2" key="1">
    <citation type="journal article" date="2021" name="PeerJ">
        <title>Extensive microbial diversity within the chicken gut microbiome revealed by metagenomics and culture.</title>
        <authorList>
            <person name="Gilroy R."/>
            <person name="Ravi A."/>
            <person name="Getino M."/>
            <person name="Pursley I."/>
            <person name="Horton D.L."/>
            <person name="Alikhan N.F."/>
            <person name="Baker D."/>
            <person name="Gharbi K."/>
            <person name="Hall N."/>
            <person name="Watson M."/>
            <person name="Adriaenssens E.M."/>
            <person name="Foster-Nyarko E."/>
            <person name="Jarju S."/>
            <person name="Secka A."/>
            <person name="Antonio M."/>
            <person name="Oren A."/>
            <person name="Chaudhuri R.R."/>
            <person name="La Ragione R."/>
            <person name="Hildebrand F."/>
            <person name="Pallen M.J."/>
        </authorList>
    </citation>
    <scope>NUCLEOTIDE SEQUENCE</scope>
    <source>
        <strain evidence="2">ChiHjej13B12-14962</strain>
    </source>
</reference>
<reference evidence="2" key="2">
    <citation type="submission" date="2021-09" db="EMBL/GenBank/DDBJ databases">
        <authorList>
            <person name="Gilroy R."/>
        </authorList>
    </citation>
    <scope>NUCLEOTIDE SEQUENCE</scope>
    <source>
        <strain evidence="2">ChiHjej13B12-14962</strain>
    </source>
</reference>
<dbReference type="EMBL" id="DYXC01000144">
    <property type="protein sequence ID" value="HJF15627.1"/>
    <property type="molecule type" value="Genomic_DNA"/>
</dbReference>
<protein>
    <submittedName>
        <fullName evidence="2">N-acetyltransferase</fullName>
    </submittedName>
</protein>
<dbReference type="AlphaFoldDB" id="A0A921FQI8"/>
<dbReference type="InterPro" id="IPR016181">
    <property type="entry name" value="Acyl_CoA_acyltransferase"/>
</dbReference>
<evidence type="ECO:0000313" key="3">
    <source>
        <dbReference type="Proteomes" id="UP000703315"/>
    </source>
</evidence>
<dbReference type="InterPro" id="IPR031165">
    <property type="entry name" value="GNAT_YJDJ"/>
</dbReference>
<feature type="domain" description="N-acetyltransferase" evidence="1">
    <location>
        <begin position="5"/>
        <end position="96"/>
    </location>
</feature>
<dbReference type="RefSeq" id="WP_303908089.1">
    <property type="nucleotide sequence ID" value="NZ_DYXC01000144.1"/>
</dbReference>
<dbReference type="PROSITE" id="PS51729">
    <property type="entry name" value="GNAT_YJDJ"/>
    <property type="match status" value="1"/>
</dbReference>
<evidence type="ECO:0000259" key="1">
    <source>
        <dbReference type="PROSITE" id="PS51729"/>
    </source>
</evidence>
<sequence length="108" mass="12641">MTEPRWFRDEESFGVYDDGDVIARNLYRDVQGAEGTKQRIFPSIHVRPDHRHVGLAGRLTKYSMDITIQEGYRVVPICPYVAQWMREYDDGAYLKYRDEPAGEHFVAD</sequence>
<accession>A0A921FQI8</accession>